<evidence type="ECO:0000313" key="2">
    <source>
        <dbReference type="Proteomes" id="UP001165960"/>
    </source>
</evidence>
<name>A0ACC2UA83_9FUNG</name>
<organism evidence="1 2">
    <name type="scientific">Entomophthora muscae</name>
    <dbReference type="NCBI Taxonomy" id="34485"/>
    <lineage>
        <taxon>Eukaryota</taxon>
        <taxon>Fungi</taxon>
        <taxon>Fungi incertae sedis</taxon>
        <taxon>Zoopagomycota</taxon>
        <taxon>Entomophthoromycotina</taxon>
        <taxon>Entomophthoromycetes</taxon>
        <taxon>Entomophthorales</taxon>
        <taxon>Entomophthoraceae</taxon>
        <taxon>Entomophthora</taxon>
    </lineage>
</organism>
<reference evidence="1" key="1">
    <citation type="submission" date="2022-04" db="EMBL/GenBank/DDBJ databases">
        <title>Genome of the entomopathogenic fungus Entomophthora muscae.</title>
        <authorList>
            <person name="Elya C."/>
            <person name="Lovett B.R."/>
            <person name="Lee E."/>
            <person name="Macias A.M."/>
            <person name="Hajek A.E."/>
            <person name="De Bivort B.L."/>
            <person name="Kasson M.T."/>
            <person name="De Fine Licht H.H."/>
            <person name="Stajich J.E."/>
        </authorList>
    </citation>
    <scope>NUCLEOTIDE SEQUENCE</scope>
    <source>
        <strain evidence="1">Berkeley</strain>
    </source>
</reference>
<evidence type="ECO:0000313" key="1">
    <source>
        <dbReference type="EMBL" id="KAJ9083456.1"/>
    </source>
</evidence>
<sequence length="770" mass="88318">MPNDKMTRGVSPDAPAGMDRPVSPERRPKSNWDKRVRSRSRSPHRREGVARVRSPSPFRRGSSYRGRSPPRRDFGAGRDRSPPRRSYGRDRSPLRRDVGYRGRSPSYGRSRSRSINFRDRRGRQLRSPSPYMDDDSVGRDGFRSGGRLRYRDASPDSFDRGFNDFGRHRRNLAPDYFVSNYDFDNPVNSSLNDPIHHPDFPGRPELADPLELTEMVSIDYYADYLRLSEPNGRHSDNSIQNRYKKYQDVFNSRLVGAFFADHHSEPWFREKYFPASVAKRIQALKPIRAEAYDKFITDLKEGVYDNICYDAPKREFQPKADESNKAKLEEEAGEENREPGEHMEDSEEEKEASNCDEFHALFIKSVPPSISQEQLKEVCSKAEGFKHLILGEPNPLKRFHRLAWVLFDPSIDINKALETLDKTMIDEFTLFLGLHNIRNPPRMANEISNTARRLNIDSHHAQKLARLFEKELGDEYSATEHLDDRLVVIFRKNRADNQGEPNDDIWEIKKTLDLYLCYLRKVFFFCYYCCLTCDGNVELQRKCRDNHLRLTPRSSLNRAGEAWAESLDSRVERRLMSDNDPDLELLGGKDLEKVIDDTVAKLVEEVGETKFRCSACNKLFKGAEFVKKHLKTKHPETYNDAAEEVQFLNNYVRDPNRIMPASPNPPGPLPALLGGPPPMGGYPMYNPVAYPFHPSMNPHIGLPFPPAPPIRMGFPDSDAFVPFPHDMGPTNPGFRGAPPSRPPGPLDPRQLKSYIDLDAPAEGETEISYN</sequence>
<gene>
    <name evidence="1" type="ORF">DSO57_1034551</name>
</gene>
<dbReference type="EMBL" id="QTSX02000999">
    <property type="protein sequence ID" value="KAJ9083456.1"/>
    <property type="molecule type" value="Genomic_DNA"/>
</dbReference>
<protein>
    <submittedName>
        <fullName evidence="1">Uncharacterized protein</fullName>
    </submittedName>
</protein>
<proteinExistence type="predicted"/>
<dbReference type="Proteomes" id="UP001165960">
    <property type="component" value="Unassembled WGS sequence"/>
</dbReference>
<keyword evidence="2" id="KW-1185">Reference proteome</keyword>
<accession>A0ACC2UA83</accession>
<comment type="caution">
    <text evidence="1">The sequence shown here is derived from an EMBL/GenBank/DDBJ whole genome shotgun (WGS) entry which is preliminary data.</text>
</comment>